<sequence>MNTSNRFGKLFDEATSINEGAAEHGQVGSFKCETCSPIRRRGRKLTAQDVEVMRWQAFYGASVSELTNDYGINDRTVRRILVGDIWPTAAGPLRSKGTPPRPRQEALQALLNREIKPDHEGHIRGREYFQLNDDGYAVINKNSKKVRVSRIVLKHFKGPAPADKPIAAHLCRYRDCVNPDCLYWASPWQNMQDKYRDGTMPMGDTHPCARLTERQVILLRLVRPAWKECRRWSYELGAPQATIYSAAHGYSWKHSPKAPLIVWTTAESVDEIPERLRAPNLVLAHSP</sequence>
<evidence type="ECO:0000313" key="1">
    <source>
        <dbReference type="EMBL" id="SFU13436.1"/>
    </source>
</evidence>
<dbReference type="Gene3D" id="3.90.75.20">
    <property type="match status" value="1"/>
</dbReference>
<keyword evidence="2" id="KW-1185">Reference proteome</keyword>
<reference evidence="2" key="1">
    <citation type="submission" date="2016-10" db="EMBL/GenBank/DDBJ databases">
        <authorList>
            <person name="Varghese N."/>
            <person name="Submissions S."/>
        </authorList>
    </citation>
    <scope>NUCLEOTIDE SEQUENCE [LARGE SCALE GENOMIC DNA]</scope>
    <source>
        <strain evidence="2">DSM 17465</strain>
    </source>
</reference>
<protein>
    <recommendedName>
        <fullName evidence="3">HNH endonuclease</fullName>
    </recommendedName>
</protein>
<evidence type="ECO:0000313" key="2">
    <source>
        <dbReference type="Proteomes" id="UP000183371"/>
    </source>
</evidence>
<accession>A0A1I7DP90</accession>
<dbReference type="EMBL" id="FPBD01000009">
    <property type="protein sequence ID" value="SFU13436.1"/>
    <property type="molecule type" value="Genomic_DNA"/>
</dbReference>
<name>A0A1I7DP90_9HYPH</name>
<dbReference type="InterPro" id="IPR044925">
    <property type="entry name" value="His-Me_finger_sf"/>
</dbReference>
<dbReference type="Proteomes" id="UP000183371">
    <property type="component" value="Unassembled WGS sequence"/>
</dbReference>
<gene>
    <name evidence="1" type="ORF">SAMN05444141_109255</name>
</gene>
<organism evidence="1 2">
    <name type="scientific">Pseudovibrio denitrificans</name>
    <dbReference type="NCBI Taxonomy" id="258256"/>
    <lineage>
        <taxon>Bacteria</taxon>
        <taxon>Pseudomonadati</taxon>
        <taxon>Pseudomonadota</taxon>
        <taxon>Alphaproteobacteria</taxon>
        <taxon>Hyphomicrobiales</taxon>
        <taxon>Stappiaceae</taxon>
        <taxon>Pseudovibrio</taxon>
    </lineage>
</organism>
<evidence type="ECO:0008006" key="3">
    <source>
        <dbReference type="Google" id="ProtNLM"/>
    </source>
</evidence>
<dbReference type="SUPFAM" id="SSF54060">
    <property type="entry name" value="His-Me finger endonucleases"/>
    <property type="match status" value="1"/>
</dbReference>
<proteinExistence type="predicted"/>
<dbReference type="AlphaFoldDB" id="A0A1I7DP90"/>